<evidence type="ECO:0000256" key="2">
    <source>
        <dbReference type="ARBA" id="ARBA00004170"/>
    </source>
</evidence>
<dbReference type="GO" id="GO:0009061">
    <property type="term" value="P:anaerobic respiration"/>
    <property type="evidence" value="ECO:0007669"/>
    <property type="project" value="TreeGrafter"/>
</dbReference>
<dbReference type="Gene3D" id="3.90.700.10">
    <property type="entry name" value="Succinate dehydrogenase/fumarate reductase flavoprotein, catalytic domain"/>
    <property type="match status" value="1"/>
</dbReference>
<dbReference type="InterPro" id="IPR027477">
    <property type="entry name" value="Succ_DH/fumarate_Rdtase_cat_sf"/>
</dbReference>
<dbReference type="Gene3D" id="4.10.80.40">
    <property type="entry name" value="succinate dehydrogenase protein domain"/>
    <property type="match status" value="1"/>
</dbReference>
<dbReference type="Pfam" id="PF00890">
    <property type="entry name" value="FAD_binding_2"/>
    <property type="match status" value="1"/>
</dbReference>
<dbReference type="Pfam" id="PF02910">
    <property type="entry name" value="Succ_DH_flav_C"/>
    <property type="match status" value="1"/>
</dbReference>
<evidence type="ECO:0000313" key="15">
    <source>
        <dbReference type="EMBL" id="MDG0865778.1"/>
    </source>
</evidence>
<keyword evidence="9" id="KW-0560">Oxidoreductase</keyword>
<comment type="similarity">
    <text evidence="3">Belongs to the FAD-dependent oxidoreductase 2 family. FRD/SDH subfamily.</text>
</comment>
<keyword evidence="8" id="KW-0249">Electron transport</keyword>
<dbReference type="InterPro" id="IPR003952">
    <property type="entry name" value="FRD_SDH_FAD_BS"/>
</dbReference>
<evidence type="ECO:0000256" key="4">
    <source>
        <dbReference type="ARBA" id="ARBA00012792"/>
    </source>
</evidence>
<dbReference type="RefSeq" id="WP_342823239.1">
    <property type="nucleotide sequence ID" value="NZ_CP046146.1"/>
</dbReference>
<dbReference type="InterPro" id="IPR037099">
    <property type="entry name" value="Fum_R/Succ_DH_flav-like_C_sf"/>
</dbReference>
<organism evidence="16 17">
    <name type="scientific">Candidatus Lucifugimonas marina</name>
    <dbReference type="NCBI Taxonomy" id="3038979"/>
    <lineage>
        <taxon>Bacteria</taxon>
        <taxon>Bacillati</taxon>
        <taxon>Chloroflexota</taxon>
        <taxon>Dehalococcoidia</taxon>
        <taxon>SAR202 cluster</taxon>
        <taxon>Candidatus Lucifugimonadales</taxon>
        <taxon>Candidatus Lucifugimonadaceae</taxon>
        <taxon>Candidatus Lucifugimonas</taxon>
    </lineage>
</organism>
<feature type="domain" description="Fumarate reductase/succinate dehydrogenase flavoprotein-like C-terminal" evidence="14">
    <location>
        <begin position="433"/>
        <end position="558"/>
    </location>
</feature>
<evidence type="ECO:0000256" key="1">
    <source>
        <dbReference type="ARBA" id="ARBA00001974"/>
    </source>
</evidence>
<evidence type="ECO:0000256" key="3">
    <source>
        <dbReference type="ARBA" id="ARBA00008040"/>
    </source>
</evidence>
<dbReference type="FunFam" id="3.90.700.10:FF:000001">
    <property type="entry name" value="Mitochondrial succinate dehydrogenase flavoprotein subunit"/>
    <property type="match status" value="1"/>
</dbReference>
<dbReference type="InterPro" id="IPR015939">
    <property type="entry name" value="Fum_Rdtase/Succ_DH_flav-like_C"/>
</dbReference>
<protein>
    <recommendedName>
        <fullName evidence="4">succinate dehydrogenase</fullName>
        <ecNumber evidence="4">1.3.5.1</ecNumber>
    </recommendedName>
</protein>
<evidence type="ECO:0000256" key="7">
    <source>
        <dbReference type="ARBA" id="ARBA00022827"/>
    </source>
</evidence>
<comment type="cofactor">
    <cofactor evidence="1">
        <name>FAD</name>
        <dbReference type="ChEBI" id="CHEBI:57692"/>
    </cofactor>
</comment>
<sequence>MYEHDLLIIGAGLAGLRGAIEGIQEGLDVAFMTKVHPVRSHSNAAQGGINAALASRGDDWEDHALATVKGSDYLADQSAVEVMCREAGDAILELEHMGVIFSRNEEGKLAVRRFGGQRVARTFFVGAITGQALLHVMYEQIIKHEARTYEEWFATSLIMEDGVCRGVVAMDIKTGELHTIRAKAVIMASGGAGRAYEPTAQAAICTGDGQALAYRAGSPLMDMEMIQYHPTTLPTNGVLMSEAARGEGGYLLNSNGERFMEKYAPEYMELASRDVVSRAEQTEINEGRGVDGCVLLDLRHLGRDFINERLGYLQEVATDFMSIDLAEKPAKIRPGMHYNMGGIKADVNGRTDIPGLFAAGEAACVNIHGANRLGANSLLEAVLFGRRAAAGAVKFIREEAERSVGDESVKDSESARLQQILDRPKGPRAAAVRRELALEMDKNMAVFRDQAGMESAAAKIAEVKNKLPSVSTDNKGRIFNIDLMSVLQLENMVDCAEAIVAGGLMRTESRGAHNRTDLTERDDKNWLKHTLAYQTEGAPRMDTSPVDITRFEPVERVY</sequence>
<keyword evidence="17" id="KW-1185">Reference proteome</keyword>
<keyword evidence="5" id="KW-0813">Transport</keyword>
<dbReference type="SUPFAM" id="SSF51905">
    <property type="entry name" value="FAD/NAD(P)-binding domain"/>
    <property type="match status" value="1"/>
</dbReference>
<feature type="domain" description="FAD-dependent oxidoreductase 2 FAD-binding" evidence="13">
    <location>
        <begin position="5"/>
        <end position="378"/>
    </location>
</feature>
<dbReference type="FunFam" id="4.10.80.40:FF:000003">
    <property type="entry name" value="Fumarate reductase flavoprotein subunit"/>
    <property type="match status" value="1"/>
</dbReference>
<dbReference type="AlphaFoldDB" id="A0AAJ5ZEH6"/>
<evidence type="ECO:0000256" key="6">
    <source>
        <dbReference type="ARBA" id="ARBA00022630"/>
    </source>
</evidence>
<name>A0AAJ5ZEH6_9CHLR</name>
<dbReference type="PANTHER" id="PTHR11632">
    <property type="entry name" value="SUCCINATE DEHYDROGENASE 2 FLAVOPROTEIN SUBUNIT"/>
    <property type="match status" value="1"/>
</dbReference>
<gene>
    <name evidence="15" type="ORF">GKO46_01655</name>
    <name evidence="16" type="ORF">GKO48_07615</name>
</gene>
<feature type="active site" description="Proton acceptor" evidence="12">
    <location>
        <position position="273"/>
    </location>
</feature>
<dbReference type="SUPFAM" id="SSF46977">
    <property type="entry name" value="Succinate dehydrogenase/fumarate reductase flavoprotein C-terminal domain"/>
    <property type="match status" value="1"/>
</dbReference>
<dbReference type="GO" id="GO:0005886">
    <property type="term" value="C:plasma membrane"/>
    <property type="evidence" value="ECO:0007669"/>
    <property type="project" value="TreeGrafter"/>
</dbReference>
<keyword evidence="10" id="KW-0472">Membrane</keyword>
<comment type="subcellular location">
    <subcellularLocation>
        <location evidence="2">Membrane</location>
        <topology evidence="2">Peripheral membrane protein</topology>
    </subcellularLocation>
</comment>
<dbReference type="EC" id="1.3.5.1" evidence="4"/>
<evidence type="ECO:0000256" key="10">
    <source>
        <dbReference type="ARBA" id="ARBA00023136"/>
    </source>
</evidence>
<accession>A0AAJ5ZEH6</accession>
<dbReference type="PIRSF" id="PIRSF000171">
    <property type="entry name" value="SDHA_APRA_LASPO"/>
    <property type="match status" value="1"/>
</dbReference>
<dbReference type="GO" id="GO:0050660">
    <property type="term" value="F:flavin adenine dinucleotide binding"/>
    <property type="evidence" value="ECO:0007669"/>
    <property type="project" value="InterPro"/>
</dbReference>
<reference evidence="17 18" key="1">
    <citation type="submission" date="2019-11" db="EMBL/GenBank/DDBJ databases">
        <authorList>
            <person name="Cho J.-C."/>
        </authorList>
    </citation>
    <scope>NUCLEOTIDE SEQUENCE [LARGE SCALE GENOMIC DNA]</scope>
    <source>
        <strain evidence="16 17">JH1073</strain>
        <strain evidence="15 18">JH702</strain>
    </source>
</reference>
<dbReference type="SUPFAM" id="SSF56425">
    <property type="entry name" value="Succinate dehydrogenase/fumarate reductase flavoprotein, catalytic domain"/>
    <property type="match status" value="1"/>
</dbReference>
<dbReference type="GO" id="GO:0022900">
    <property type="term" value="P:electron transport chain"/>
    <property type="evidence" value="ECO:0007669"/>
    <property type="project" value="InterPro"/>
</dbReference>
<evidence type="ECO:0000256" key="9">
    <source>
        <dbReference type="ARBA" id="ARBA00023002"/>
    </source>
</evidence>
<evidence type="ECO:0000256" key="11">
    <source>
        <dbReference type="ARBA" id="ARBA00049220"/>
    </source>
</evidence>
<evidence type="ECO:0000256" key="5">
    <source>
        <dbReference type="ARBA" id="ARBA00022448"/>
    </source>
</evidence>
<evidence type="ECO:0000256" key="12">
    <source>
        <dbReference type="PIRSR" id="PIRSR000171-1"/>
    </source>
</evidence>
<dbReference type="Gene3D" id="3.50.50.60">
    <property type="entry name" value="FAD/NAD(P)-binding domain"/>
    <property type="match status" value="1"/>
</dbReference>
<evidence type="ECO:0000313" key="17">
    <source>
        <dbReference type="Proteomes" id="UP001219901"/>
    </source>
</evidence>
<evidence type="ECO:0000313" key="18">
    <source>
        <dbReference type="Proteomes" id="UP001321249"/>
    </source>
</evidence>
<dbReference type="PROSITE" id="PS00504">
    <property type="entry name" value="FRD_SDH_FAD_BINDING"/>
    <property type="match status" value="1"/>
</dbReference>
<proteinExistence type="inferred from homology"/>
<dbReference type="InterPro" id="IPR014006">
    <property type="entry name" value="Succ_Dhase_FrdA_Gneg"/>
</dbReference>
<dbReference type="EMBL" id="WMBE01000001">
    <property type="protein sequence ID" value="MDG0865778.1"/>
    <property type="molecule type" value="Genomic_DNA"/>
</dbReference>
<dbReference type="InterPro" id="IPR036188">
    <property type="entry name" value="FAD/NAD-bd_sf"/>
</dbReference>
<dbReference type="Proteomes" id="UP001321249">
    <property type="component" value="Unassembled WGS sequence"/>
</dbReference>
<dbReference type="PANTHER" id="PTHR11632:SF51">
    <property type="entry name" value="SUCCINATE DEHYDROGENASE [UBIQUINONE] FLAVOPROTEIN SUBUNIT, MITOCHONDRIAL"/>
    <property type="match status" value="1"/>
</dbReference>
<dbReference type="Proteomes" id="UP001219901">
    <property type="component" value="Chromosome"/>
</dbReference>
<dbReference type="PRINTS" id="PR00368">
    <property type="entry name" value="FADPNR"/>
</dbReference>
<dbReference type="GO" id="GO:0008177">
    <property type="term" value="F:succinate dehydrogenase (quinone) activity"/>
    <property type="evidence" value="ECO:0007669"/>
    <property type="project" value="UniProtKB-EC"/>
</dbReference>
<dbReference type="GO" id="GO:0033765">
    <property type="term" value="F:steroid dehydrogenase activity, acting on the CH-CH group of donors"/>
    <property type="evidence" value="ECO:0007669"/>
    <property type="project" value="UniProtKB-ARBA"/>
</dbReference>
<evidence type="ECO:0000313" key="16">
    <source>
        <dbReference type="EMBL" id="WFG39490.1"/>
    </source>
</evidence>
<evidence type="ECO:0000259" key="13">
    <source>
        <dbReference type="Pfam" id="PF00890"/>
    </source>
</evidence>
<evidence type="ECO:0000259" key="14">
    <source>
        <dbReference type="Pfam" id="PF02910"/>
    </source>
</evidence>
<dbReference type="NCBIfam" id="TIGR01812">
    <property type="entry name" value="sdhA_frdA_Gneg"/>
    <property type="match status" value="1"/>
</dbReference>
<dbReference type="GO" id="GO:0009055">
    <property type="term" value="F:electron transfer activity"/>
    <property type="evidence" value="ECO:0007669"/>
    <property type="project" value="TreeGrafter"/>
</dbReference>
<keyword evidence="6" id="KW-0285">Flavoprotein</keyword>
<reference evidence="16" key="2">
    <citation type="journal article" date="2023" name="Nat. Commun.">
        <title>Cultivation of marine bacteria of the SAR202 clade.</title>
        <authorList>
            <person name="Lim Y."/>
            <person name="Seo J.H."/>
            <person name="Giovannoni S.J."/>
            <person name="Kang I."/>
            <person name="Cho J.C."/>
        </authorList>
    </citation>
    <scope>NUCLEOTIDE SEQUENCE</scope>
    <source>
        <strain evidence="16">JH1073</strain>
    </source>
</reference>
<comment type="catalytic activity">
    <reaction evidence="11">
        <text>a quinone + succinate = fumarate + a quinol</text>
        <dbReference type="Rhea" id="RHEA:40523"/>
        <dbReference type="ChEBI" id="CHEBI:24646"/>
        <dbReference type="ChEBI" id="CHEBI:29806"/>
        <dbReference type="ChEBI" id="CHEBI:30031"/>
        <dbReference type="ChEBI" id="CHEBI:132124"/>
        <dbReference type="EC" id="1.3.5.1"/>
    </reaction>
</comment>
<dbReference type="InterPro" id="IPR030664">
    <property type="entry name" value="SdhA/FrdA/AprA"/>
</dbReference>
<keyword evidence="7" id="KW-0274">FAD</keyword>
<dbReference type="Gene3D" id="1.20.58.100">
    <property type="entry name" value="Fumarate reductase/succinate dehydrogenase flavoprotein-like, C-terminal domain"/>
    <property type="match status" value="1"/>
</dbReference>
<evidence type="ECO:0000256" key="8">
    <source>
        <dbReference type="ARBA" id="ARBA00022982"/>
    </source>
</evidence>
<dbReference type="InterPro" id="IPR003953">
    <property type="entry name" value="FAD-dep_OxRdtase_2_FAD-bd"/>
</dbReference>
<dbReference type="EMBL" id="CP046147">
    <property type="protein sequence ID" value="WFG39490.1"/>
    <property type="molecule type" value="Genomic_DNA"/>
</dbReference>
<reference evidence="17" key="3">
    <citation type="submission" date="2023-06" db="EMBL/GenBank/DDBJ databases">
        <title>Pangenomics reveal diversification of enzyme families and niche specialization in globally abundant SAR202 bacteria.</title>
        <authorList>
            <person name="Saw J.H.W."/>
        </authorList>
    </citation>
    <scope>NUCLEOTIDE SEQUENCE [LARGE SCALE GENOMIC DNA]</scope>
    <source>
        <strain evidence="17">JH1073</strain>
    </source>
</reference>